<name>A0ACB6ZS01_THEGA</name>
<keyword evidence="2" id="KW-1185">Reference proteome</keyword>
<reference evidence="1" key="2">
    <citation type="journal article" date="2020" name="Nat. Commun.">
        <title>Large-scale genome sequencing of mycorrhizal fungi provides insights into the early evolution of symbiotic traits.</title>
        <authorList>
            <person name="Miyauchi S."/>
            <person name="Kiss E."/>
            <person name="Kuo A."/>
            <person name="Drula E."/>
            <person name="Kohler A."/>
            <person name="Sanchez-Garcia M."/>
            <person name="Morin E."/>
            <person name="Andreopoulos B."/>
            <person name="Barry K.W."/>
            <person name="Bonito G."/>
            <person name="Buee M."/>
            <person name="Carver A."/>
            <person name="Chen C."/>
            <person name="Cichocki N."/>
            <person name="Clum A."/>
            <person name="Culley D."/>
            <person name="Crous P.W."/>
            <person name="Fauchery L."/>
            <person name="Girlanda M."/>
            <person name="Hayes R.D."/>
            <person name="Keri Z."/>
            <person name="LaButti K."/>
            <person name="Lipzen A."/>
            <person name="Lombard V."/>
            <person name="Magnuson J."/>
            <person name="Maillard F."/>
            <person name="Murat C."/>
            <person name="Nolan M."/>
            <person name="Ohm R.A."/>
            <person name="Pangilinan J."/>
            <person name="Pereira M.F."/>
            <person name="Perotto S."/>
            <person name="Peter M."/>
            <person name="Pfister S."/>
            <person name="Riley R."/>
            <person name="Sitrit Y."/>
            <person name="Stielow J.B."/>
            <person name="Szollosi G."/>
            <person name="Zifcakova L."/>
            <person name="Stursova M."/>
            <person name="Spatafora J.W."/>
            <person name="Tedersoo L."/>
            <person name="Vaario L.M."/>
            <person name="Yamada A."/>
            <person name="Yan M."/>
            <person name="Wang P."/>
            <person name="Xu J."/>
            <person name="Bruns T."/>
            <person name="Baldrian P."/>
            <person name="Vilgalys R."/>
            <person name="Dunand C."/>
            <person name="Henrissat B."/>
            <person name="Grigoriev I.V."/>
            <person name="Hibbett D."/>
            <person name="Nagy L.G."/>
            <person name="Martin F.M."/>
        </authorList>
    </citation>
    <scope>NUCLEOTIDE SEQUENCE</scope>
    <source>
        <strain evidence="1">P2</strain>
    </source>
</reference>
<evidence type="ECO:0000313" key="2">
    <source>
        <dbReference type="Proteomes" id="UP000886501"/>
    </source>
</evidence>
<sequence>MYAQLGAIAREFNFPSIVGICLYMHVNEAGALFTPRISEESWGILWGHLFEPNAPGPTSGLPISGQIEFDIDVTKARWYESWISASRRETASLASPSPTHVASVHQRQESKTTVNFEDVQEQSQTIAGIRKRARYTPKRLSLVERFDLANASPPMSLSIPMQVPVATSVPMPGPRLASPPLVRMAVLSPIVQEEESLLSHKEEIDNRVKSWRASATFKTNLLVSTGQVSLDPVNMPNTLSLGDPVDEVDEVRSELNPEDYSWSITSAGPPSVLDSPTSASSHRVPSVHVDRRAIGSVPLTPETCTSWGPEDYDPLSPISLDFRLSSPDLGQRCLEYCPMTPTTATSWGPPSEYSASPPLEPQWAYHRPPSVDLGRRAEGSRPVTPSTATSWGPPEEWPPTPTTLSRVSTPDAAQQRFNFTEEIGGLVLRQRVMTPASPAPWNLVWPYLMPDGQTTKPQELAPRNSVRPYLTQAASPSGPSESRGPFVVVEHAAYPAIKICGWLLTAHYCLVAHSSNWCIDPAVYPHFDIYPSVECDRVYRSYASSTVPETPAIQTQRRTLSTISLLFNTEFSFQPDRVGYPALNIYPAVYPYFKIYPRIQTVQSRTKVRSDDGGQEVKSYIHSGPKEVLRVQVWGFVWPLFRPVSSLASNTSPVSTSTSSPVPKPVMVYPTIKIYPAVYPFFDVYPVVERCAPAKPSKPVPHPKPSIVSKKLVDTRLGYPAVKIYEAVYPHFDIYPKVAQYVPKTTVSVRLPAAYPVFDIYPALYPHLNIYSPTTGVLQPAHPTPVVSMSNGMKTADVQLAPDYPSLVIYPSVYPWIDVYPSIAGESTKSMSPVPFRQSRSRLITHPRTKLRKRFTADEDAPPVPKLPDYATLQALSQIPSSLPQHGWKPSFRERLAYPVISIYHPVYPCFDIYPAVAGRNSLQSPREEQRSTTTSASSVLKLTPVSVKLRTSYPQLNIYPAVYPNFDIYPTIRGIVVNRRISVTSTPSVRVTNTFAPPYPVIEIYKPAYPYFDIYPSWSRTQGYSRREHNVRALDHGVLPGSTADTPAGTLLELIVVSKPPYPLIQIYHPVYPHFDIYPSWIHVQTMPTVFATTPIHSPGSVPTFSSPRYPAYPALEIYKAAYPHFNVYPSWIQVLVPLPHDAPRQEARKSHKELRNEVTSRLPITAPDDLKDSTVKERVLRRPHVLTIITKQQEPAEEPPLSSVPKVSPLCRRIPSLNQLNGRNSSPSRPRGSPAFDSFPSIETRLSQSEDEAAEPLDMVPTTLTRPQSSSAQPTTPTRRQSALVAQRIKVLNATTESLEPVFDHPVRGSTRSLPISPTRA</sequence>
<dbReference type="EMBL" id="MU117970">
    <property type="protein sequence ID" value="KAF9652228.1"/>
    <property type="molecule type" value="Genomic_DNA"/>
</dbReference>
<organism evidence="1 2">
    <name type="scientific">Thelephora ganbajun</name>
    <name type="common">Ganba fungus</name>
    <dbReference type="NCBI Taxonomy" id="370292"/>
    <lineage>
        <taxon>Eukaryota</taxon>
        <taxon>Fungi</taxon>
        <taxon>Dikarya</taxon>
        <taxon>Basidiomycota</taxon>
        <taxon>Agaricomycotina</taxon>
        <taxon>Agaricomycetes</taxon>
        <taxon>Thelephorales</taxon>
        <taxon>Thelephoraceae</taxon>
        <taxon>Thelephora</taxon>
    </lineage>
</organism>
<accession>A0ACB6ZS01</accession>
<reference evidence="1" key="1">
    <citation type="submission" date="2019-10" db="EMBL/GenBank/DDBJ databases">
        <authorList>
            <consortium name="DOE Joint Genome Institute"/>
            <person name="Kuo A."/>
            <person name="Miyauchi S."/>
            <person name="Kiss E."/>
            <person name="Drula E."/>
            <person name="Kohler A."/>
            <person name="Sanchez-Garcia M."/>
            <person name="Andreopoulos B."/>
            <person name="Barry K.W."/>
            <person name="Bonito G."/>
            <person name="Buee M."/>
            <person name="Carver A."/>
            <person name="Chen C."/>
            <person name="Cichocki N."/>
            <person name="Clum A."/>
            <person name="Culley D."/>
            <person name="Crous P.W."/>
            <person name="Fauchery L."/>
            <person name="Girlanda M."/>
            <person name="Hayes R."/>
            <person name="Keri Z."/>
            <person name="Labutti K."/>
            <person name="Lipzen A."/>
            <person name="Lombard V."/>
            <person name="Magnuson J."/>
            <person name="Maillard F."/>
            <person name="Morin E."/>
            <person name="Murat C."/>
            <person name="Nolan M."/>
            <person name="Ohm R."/>
            <person name="Pangilinan J."/>
            <person name="Pereira M."/>
            <person name="Perotto S."/>
            <person name="Peter M."/>
            <person name="Riley R."/>
            <person name="Sitrit Y."/>
            <person name="Stielow B."/>
            <person name="Szollosi G."/>
            <person name="Zifcakova L."/>
            <person name="Stursova M."/>
            <person name="Spatafora J.W."/>
            <person name="Tedersoo L."/>
            <person name="Vaario L.-M."/>
            <person name="Yamada A."/>
            <person name="Yan M."/>
            <person name="Wang P."/>
            <person name="Xu J."/>
            <person name="Bruns T."/>
            <person name="Baldrian P."/>
            <person name="Vilgalys R."/>
            <person name="Henrissat B."/>
            <person name="Grigoriev I.V."/>
            <person name="Hibbett D."/>
            <person name="Nagy L.G."/>
            <person name="Martin F.M."/>
        </authorList>
    </citation>
    <scope>NUCLEOTIDE SEQUENCE</scope>
    <source>
        <strain evidence="1">P2</strain>
    </source>
</reference>
<protein>
    <submittedName>
        <fullName evidence="1">Uncharacterized protein</fullName>
    </submittedName>
</protein>
<dbReference type="Proteomes" id="UP000886501">
    <property type="component" value="Unassembled WGS sequence"/>
</dbReference>
<proteinExistence type="predicted"/>
<comment type="caution">
    <text evidence="1">The sequence shown here is derived from an EMBL/GenBank/DDBJ whole genome shotgun (WGS) entry which is preliminary data.</text>
</comment>
<evidence type="ECO:0000313" key="1">
    <source>
        <dbReference type="EMBL" id="KAF9652228.1"/>
    </source>
</evidence>
<gene>
    <name evidence="1" type="ORF">BDM02DRAFT_240258</name>
</gene>